<protein>
    <recommendedName>
        <fullName evidence="2">DUF4367 domain-containing protein</fullName>
    </recommendedName>
</protein>
<dbReference type="OrthoDB" id="1738782at2"/>
<reference evidence="3 4" key="1">
    <citation type="submission" date="2009-01" db="EMBL/GenBank/DDBJ databases">
        <title>Complete sequence of Clostridium cellulolyticum H10.</title>
        <authorList>
            <consortium name="US DOE Joint Genome Institute"/>
            <person name="Lucas S."/>
            <person name="Copeland A."/>
            <person name="Lapidus A."/>
            <person name="Glavina del Rio T."/>
            <person name="Dalin E."/>
            <person name="Tice H."/>
            <person name="Bruce D."/>
            <person name="Goodwin L."/>
            <person name="Pitluck S."/>
            <person name="Chertkov O."/>
            <person name="Saunders E."/>
            <person name="Brettin T."/>
            <person name="Detter J.C."/>
            <person name="Han C."/>
            <person name="Larimer F."/>
            <person name="Land M."/>
            <person name="Hauser L."/>
            <person name="Kyrpides N."/>
            <person name="Ivanova N."/>
            <person name="Zhou J."/>
            <person name="Richardson P."/>
        </authorList>
    </citation>
    <scope>NUCLEOTIDE SEQUENCE [LARGE SCALE GENOMIC DNA]</scope>
    <source>
        <strain evidence="4">ATCC 35319 / DSM 5812 / JCM 6584 / H10</strain>
    </source>
</reference>
<keyword evidence="1" id="KW-1133">Transmembrane helix</keyword>
<dbReference type="HOGENOM" id="CLU_1223021_0_0_9"/>
<dbReference type="eggNOG" id="COG2834">
    <property type="taxonomic scope" value="Bacteria"/>
</dbReference>
<dbReference type="Proteomes" id="UP000001349">
    <property type="component" value="Chromosome"/>
</dbReference>
<proteinExistence type="predicted"/>
<name>B8I534_RUMCH</name>
<organism evidence="3 4">
    <name type="scientific">Ruminiclostridium cellulolyticum (strain ATCC 35319 / DSM 5812 / JCM 6584 / H10)</name>
    <name type="common">Clostridium cellulolyticum</name>
    <dbReference type="NCBI Taxonomy" id="394503"/>
    <lineage>
        <taxon>Bacteria</taxon>
        <taxon>Bacillati</taxon>
        <taxon>Bacillota</taxon>
        <taxon>Clostridia</taxon>
        <taxon>Eubacteriales</taxon>
        <taxon>Oscillospiraceae</taxon>
        <taxon>Ruminiclostridium</taxon>
    </lineage>
</organism>
<evidence type="ECO:0000313" key="3">
    <source>
        <dbReference type="EMBL" id="ACL74614.1"/>
    </source>
</evidence>
<keyword evidence="1" id="KW-0812">Transmembrane</keyword>
<dbReference type="AlphaFoldDB" id="B8I534"/>
<keyword evidence="1" id="KW-0472">Membrane</keyword>
<feature type="domain" description="DUF4367" evidence="2">
    <location>
        <begin position="118"/>
        <end position="223"/>
    </location>
</feature>
<dbReference type="EMBL" id="CP001348">
    <property type="protein sequence ID" value="ACL74614.1"/>
    <property type="molecule type" value="Genomic_DNA"/>
</dbReference>
<sequence length="226" mass="25951">MISTKTLQDVLISVAKDTQINLSAELERYMSPSHKFSRSYTKRKKLILRSQDEFLTISCFRKRILIPLVIIITIITCAMSVPAIREPVITFIVNVYNDMTDYIIRSDNEESVVIINDFTLEYIPENFTRQNTQVTSNLKTEVYKDNAGNGFSFTLEYYKEGINFSMDTENADITKTKIRGLSTIISEKNTGINIAVFDNKRHQIWNLTGNIDCDIALKIVENVKIK</sequence>
<dbReference type="Pfam" id="PF14285">
    <property type="entry name" value="DUF4367"/>
    <property type="match status" value="1"/>
</dbReference>
<dbReference type="KEGG" id="cce:Ccel_0227"/>
<dbReference type="InterPro" id="IPR025377">
    <property type="entry name" value="DUF4367"/>
</dbReference>
<evidence type="ECO:0000313" key="4">
    <source>
        <dbReference type="Proteomes" id="UP000001349"/>
    </source>
</evidence>
<accession>B8I534</accession>
<evidence type="ECO:0000259" key="2">
    <source>
        <dbReference type="Pfam" id="PF14285"/>
    </source>
</evidence>
<dbReference type="STRING" id="394503.Ccel_0227"/>
<dbReference type="RefSeq" id="WP_012634679.1">
    <property type="nucleotide sequence ID" value="NC_011898.1"/>
</dbReference>
<feature type="transmembrane region" description="Helical" evidence="1">
    <location>
        <begin position="64"/>
        <end position="84"/>
    </location>
</feature>
<evidence type="ECO:0000256" key="1">
    <source>
        <dbReference type="SAM" id="Phobius"/>
    </source>
</evidence>
<keyword evidence="4" id="KW-1185">Reference proteome</keyword>
<gene>
    <name evidence="3" type="ordered locus">Ccel_0227</name>
</gene>